<feature type="active site" description="Proton donor" evidence="1">
    <location>
        <position position="132"/>
    </location>
</feature>
<evidence type="ECO:0000256" key="3">
    <source>
        <dbReference type="RuleBase" id="RU364069"/>
    </source>
</evidence>
<dbReference type="PANTHER" id="PTHR21047">
    <property type="entry name" value="DTDP-6-DEOXY-D-GLUCOSE-3,5 EPIMERASE"/>
    <property type="match status" value="1"/>
</dbReference>
<dbReference type="UniPathway" id="UPA00124"/>
<protein>
    <recommendedName>
        <fullName evidence="3">dTDP-4-dehydrorhamnose 3,5-epimerase</fullName>
        <ecNumber evidence="3">5.1.3.13</ecNumber>
    </recommendedName>
    <alternativeName>
        <fullName evidence="3">Thymidine diphospho-4-keto-rhamnose 3,5-epimerase</fullName>
    </alternativeName>
</protein>
<evidence type="ECO:0000313" key="4">
    <source>
        <dbReference type="EMBL" id="TYP75735.1"/>
    </source>
</evidence>
<dbReference type="CDD" id="cd00438">
    <property type="entry name" value="cupin_RmlC"/>
    <property type="match status" value="1"/>
</dbReference>
<dbReference type="InterPro" id="IPR011051">
    <property type="entry name" value="RmlC_Cupin_sf"/>
</dbReference>
<dbReference type="InterPro" id="IPR014710">
    <property type="entry name" value="RmlC-like_jellyroll"/>
</dbReference>
<comment type="subunit">
    <text evidence="3">Homodimer.</text>
</comment>
<dbReference type="EMBL" id="VNHS01000004">
    <property type="protein sequence ID" value="TYP75735.1"/>
    <property type="molecule type" value="Genomic_DNA"/>
</dbReference>
<reference evidence="4 5" key="1">
    <citation type="submission" date="2019-07" db="EMBL/GenBank/DDBJ databases">
        <title>Genomic Encyclopedia of Type Strains, Phase III (KMG-III): the genomes of soil and plant-associated and newly described type strains.</title>
        <authorList>
            <person name="Whitman W."/>
        </authorList>
    </citation>
    <scope>NUCLEOTIDE SEQUENCE [LARGE SCALE GENOMIC DNA]</scope>
    <source>
        <strain evidence="4 5">BL24</strain>
    </source>
</reference>
<dbReference type="GO" id="GO:0008830">
    <property type="term" value="F:dTDP-4-dehydrorhamnose 3,5-epimerase activity"/>
    <property type="evidence" value="ECO:0007669"/>
    <property type="project" value="UniProtKB-UniRule"/>
</dbReference>
<gene>
    <name evidence="4" type="ORF">BCM02_104416</name>
</gene>
<dbReference type="GO" id="GO:0019305">
    <property type="term" value="P:dTDP-rhamnose biosynthetic process"/>
    <property type="evidence" value="ECO:0007669"/>
    <property type="project" value="UniProtKB-UniRule"/>
</dbReference>
<keyword evidence="5" id="KW-1185">Reference proteome</keyword>
<comment type="catalytic activity">
    <reaction evidence="3">
        <text>dTDP-4-dehydro-6-deoxy-alpha-D-glucose = dTDP-4-dehydro-beta-L-rhamnose</text>
        <dbReference type="Rhea" id="RHEA:16969"/>
        <dbReference type="ChEBI" id="CHEBI:57649"/>
        <dbReference type="ChEBI" id="CHEBI:62830"/>
        <dbReference type="EC" id="5.1.3.13"/>
    </reaction>
</comment>
<proteinExistence type="inferred from homology"/>
<dbReference type="PANTHER" id="PTHR21047:SF2">
    <property type="entry name" value="THYMIDINE DIPHOSPHO-4-KETO-RHAMNOSE 3,5-EPIMERASE"/>
    <property type="match status" value="1"/>
</dbReference>
<sequence>MNVQPLSLHGAALLVQKPIADNRGSFARTFCGRTLAEHGLSFRMAQCNEAFNKHARTLRGMHFQRPPHGEEKIVNCVQGKLYDVIVDLNLDSPTFGKWVGVTLSADDGQSLFVPKGFAHGYQTLTENTVIQYMVSEYYTPSHESGVRWNDPFFGIEWPFTEDLLLSEKDRSWTDFDKMRDGIRLSEGVRT</sequence>
<evidence type="ECO:0000256" key="1">
    <source>
        <dbReference type="PIRSR" id="PIRSR600888-1"/>
    </source>
</evidence>
<comment type="pathway">
    <text evidence="3">Carbohydrate biosynthesis; dTDP-L-rhamnose biosynthesis.</text>
</comment>
<comment type="function">
    <text evidence="3">Catalyzes the epimerization of the C3' and C5'positions of dTDP-6-deoxy-D-xylo-4-hexulose, forming dTDP-6-deoxy-L-lyxo-4-hexulose.</text>
</comment>
<dbReference type="Pfam" id="PF00908">
    <property type="entry name" value="dTDP_sugar_isom"/>
    <property type="match status" value="1"/>
</dbReference>
<name>A0A5S5C8K5_9BACL</name>
<dbReference type="AlphaFoldDB" id="A0A5S5C8K5"/>
<dbReference type="SUPFAM" id="SSF51182">
    <property type="entry name" value="RmlC-like cupins"/>
    <property type="match status" value="1"/>
</dbReference>
<evidence type="ECO:0000256" key="2">
    <source>
        <dbReference type="PIRSR" id="PIRSR600888-3"/>
    </source>
</evidence>
<keyword evidence="3" id="KW-0413">Isomerase</keyword>
<dbReference type="GO" id="GO:0000271">
    <property type="term" value="P:polysaccharide biosynthetic process"/>
    <property type="evidence" value="ECO:0007669"/>
    <property type="project" value="TreeGrafter"/>
</dbReference>
<dbReference type="OrthoDB" id="9800680at2"/>
<organism evidence="4 5">
    <name type="scientific">Paenibacillus methanolicus</name>
    <dbReference type="NCBI Taxonomy" id="582686"/>
    <lineage>
        <taxon>Bacteria</taxon>
        <taxon>Bacillati</taxon>
        <taxon>Bacillota</taxon>
        <taxon>Bacilli</taxon>
        <taxon>Bacillales</taxon>
        <taxon>Paenibacillaceae</taxon>
        <taxon>Paenibacillus</taxon>
    </lineage>
</organism>
<feature type="site" description="Participates in a stacking interaction with the thymidine ring of dTDP-4-oxo-6-deoxyglucose" evidence="2">
    <location>
        <position position="138"/>
    </location>
</feature>
<dbReference type="Proteomes" id="UP000323257">
    <property type="component" value="Unassembled WGS sequence"/>
</dbReference>
<dbReference type="Gene3D" id="2.60.120.10">
    <property type="entry name" value="Jelly Rolls"/>
    <property type="match status" value="1"/>
</dbReference>
<evidence type="ECO:0000313" key="5">
    <source>
        <dbReference type="Proteomes" id="UP000323257"/>
    </source>
</evidence>
<dbReference type="GO" id="GO:0005829">
    <property type="term" value="C:cytosol"/>
    <property type="evidence" value="ECO:0007669"/>
    <property type="project" value="TreeGrafter"/>
</dbReference>
<dbReference type="EC" id="5.1.3.13" evidence="3"/>
<accession>A0A5S5C8K5</accession>
<dbReference type="RefSeq" id="WP_148929647.1">
    <property type="nucleotide sequence ID" value="NZ_VNHS01000004.1"/>
</dbReference>
<comment type="similarity">
    <text evidence="3">Belongs to the dTDP-4-dehydrorhamnose 3,5-epimerase family.</text>
</comment>
<feature type="active site" description="Proton acceptor" evidence="1">
    <location>
        <position position="62"/>
    </location>
</feature>
<dbReference type="NCBIfam" id="TIGR01221">
    <property type="entry name" value="rmlC"/>
    <property type="match status" value="1"/>
</dbReference>
<comment type="caution">
    <text evidence="4">The sequence shown here is derived from an EMBL/GenBank/DDBJ whole genome shotgun (WGS) entry which is preliminary data.</text>
</comment>
<dbReference type="InterPro" id="IPR000888">
    <property type="entry name" value="RmlC-like"/>
</dbReference>